<dbReference type="Gramene" id="Zm00001eb305000_T001">
    <property type="protein sequence ID" value="Zm00001eb305000_P001"/>
    <property type="gene ID" value="Zm00001eb305000"/>
</dbReference>
<dbReference type="Proteomes" id="UP000007305">
    <property type="component" value="Chromosome 7"/>
</dbReference>
<dbReference type="SUPFAM" id="SSF81383">
    <property type="entry name" value="F-box domain"/>
    <property type="match status" value="1"/>
</dbReference>
<dbReference type="InterPro" id="IPR036047">
    <property type="entry name" value="F-box-like_dom_sf"/>
</dbReference>
<dbReference type="InterPro" id="IPR006566">
    <property type="entry name" value="FBD"/>
</dbReference>
<evidence type="ECO:0008006" key="7">
    <source>
        <dbReference type="Google" id="ProtNLM"/>
    </source>
</evidence>
<keyword evidence="6" id="KW-1185">Reference proteome</keyword>
<dbReference type="OMA" id="CLTFHLE"/>
<dbReference type="InterPro" id="IPR001810">
    <property type="entry name" value="F-box_dom"/>
</dbReference>
<accession>A0A1D6HX56</accession>
<dbReference type="InterPro" id="IPR032675">
    <property type="entry name" value="LRR_dom_sf"/>
</dbReference>
<feature type="domain" description="F-box" evidence="1">
    <location>
        <begin position="9"/>
        <end position="50"/>
    </location>
</feature>
<reference evidence="5" key="2">
    <citation type="submission" date="2019-07" db="EMBL/GenBank/DDBJ databases">
        <authorList>
            <person name="Seetharam A."/>
            <person name="Woodhouse M."/>
            <person name="Cannon E."/>
        </authorList>
    </citation>
    <scope>NUCLEOTIDE SEQUENCE [LARGE SCALE GENOMIC DNA]</scope>
    <source>
        <strain evidence="5">cv. B73</strain>
    </source>
</reference>
<evidence type="ECO:0000259" key="2">
    <source>
        <dbReference type="Pfam" id="PF08387"/>
    </source>
</evidence>
<dbReference type="Pfam" id="PF00646">
    <property type="entry name" value="F-box"/>
    <property type="match status" value="1"/>
</dbReference>
<reference evidence="5" key="3">
    <citation type="submission" date="2021-05" db="UniProtKB">
        <authorList>
            <consortium name="EnsemblPlants"/>
        </authorList>
    </citation>
    <scope>IDENTIFICATION</scope>
    <source>
        <strain evidence="5">cv. B73</strain>
    </source>
</reference>
<dbReference type="RefSeq" id="XP_020396890.1">
    <property type="nucleotide sequence ID" value="XM_020541301.1"/>
</dbReference>
<dbReference type="AlphaFoldDB" id="A0A1D6HX56"/>
<protein>
    <recommendedName>
        <fullName evidence="7">FBD domain-containing protein</fullName>
    </recommendedName>
</protein>
<dbReference type="ExpressionAtlas" id="A0A1D6HX56">
    <property type="expression patterns" value="baseline"/>
</dbReference>
<dbReference type="Gene3D" id="3.80.10.10">
    <property type="entry name" value="Ribonuclease Inhibitor"/>
    <property type="match status" value="1"/>
</dbReference>
<dbReference type="PaxDb" id="4577-GRMZM5G805697_P01"/>
<gene>
    <name evidence="5" type="primary">LOC103632208</name>
    <name evidence="4" type="ORF">ZEAMMB73_Zm00001d019373</name>
</gene>
<evidence type="ECO:0000259" key="1">
    <source>
        <dbReference type="Pfam" id="PF00646"/>
    </source>
</evidence>
<dbReference type="KEGG" id="zma:103632208"/>
<dbReference type="eggNOG" id="ENOG502SXR2">
    <property type="taxonomic scope" value="Eukaryota"/>
</dbReference>
<dbReference type="Pfam" id="PF08387">
    <property type="entry name" value="FBD"/>
    <property type="match status" value="1"/>
</dbReference>
<name>A0A1D6HX56_MAIZE</name>
<dbReference type="EMBL" id="CM007650">
    <property type="protein sequence ID" value="ONM52802.1"/>
    <property type="molecule type" value="Genomic_DNA"/>
</dbReference>
<evidence type="ECO:0000313" key="4">
    <source>
        <dbReference type="EMBL" id="ONM52802.1"/>
    </source>
</evidence>
<feature type="domain" description="F-box/LRR-repeat protein 15/At3g58940/PEG3-like LRR" evidence="3">
    <location>
        <begin position="93"/>
        <end position="347"/>
    </location>
</feature>
<evidence type="ECO:0000313" key="6">
    <source>
        <dbReference type="Proteomes" id="UP000007305"/>
    </source>
</evidence>
<dbReference type="PANTHER" id="PTHR32141:SF158">
    <property type="entry name" value="EXPRESSED PROTEIN"/>
    <property type="match status" value="1"/>
</dbReference>
<sequence length="486" mass="55739">MDRSKDDLISNLPDCVIGGEIITRLPVADAARLQILSTRWRNIWRSSPLNLDLPVPIYYHDYKDIVSTILAAHPGPARRLKVDWPYDDGESYSRWLQSRAVTGLQELEIEPRYYSWWEGTVFQPPPPDKTRTLPEWPLFQFAPTLRVLKIGHHTCFPSVGSMAALRFPRLEVISFCGVDISEGALHGILAGCPVLRTLVLDDCTGFATVRINSPTITSFAISPSHSSRGFDYDHEEPRVWVTTSQVIIEDAPILEKLVLFRRLLDDTAEPFQFQLLVLSAPRVKVLGSLSSAIRKLEIGGTVLQRTVIMEKPLQMRTVKVLALEDADSIDVVSNYLKCFPCLEKLYIRASSQGYRSAAASYDKQNPIECLEHHLKMVTLDGYTGIRPHVKFAQFFVRNARSLELMKFRIFRNYPCHQPGRTKEWNEEDQRRQLQQARSMASRHLKFCFVRGARCCRHDVYCGHDFEDMSEYMHSSSRGDPFDQWFE</sequence>
<dbReference type="InterPro" id="IPR055411">
    <property type="entry name" value="LRR_FXL15/At3g58940/PEG3-like"/>
</dbReference>
<dbReference type="PANTHER" id="PTHR32141">
    <property type="match status" value="1"/>
</dbReference>
<dbReference type="EnsemblPlants" id="Zm00001eb305000_T001">
    <property type="protein sequence ID" value="Zm00001eb305000_P001"/>
    <property type="gene ID" value="Zm00001eb305000"/>
</dbReference>
<evidence type="ECO:0000313" key="5">
    <source>
        <dbReference type="EnsemblPlants" id="Zm00001eb305000_P001"/>
    </source>
</evidence>
<feature type="domain" description="FBD" evidence="2">
    <location>
        <begin position="364"/>
        <end position="407"/>
    </location>
</feature>
<dbReference type="OrthoDB" id="612216at2759"/>
<dbReference type="SUPFAM" id="SSF52047">
    <property type="entry name" value="RNI-like"/>
    <property type="match status" value="1"/>
</dbReference>
<proteinExistence type="predicted"/>
<dbReference type="GeneID" id="103632208"/>
<reference evidence="4 6" key="1">
    <citation type="submission" date="2015-12" db="EMBL/GenBank/DDBJ databases">
        <title>Update maize B73 reference genome by single molecule sequencing technologies.</title>
        <authorList>
            <consortium name="Maize Genome Sequencing Project"/>
            <person name="Ware D."/>
        </authorList>
    </citation>
    <scope>NUCLEOTIDE SEQUENCE [LARGE SCALE GENOMIC DNA]</scope>
    <source>
        <strain evidence="6">cv. B73</strain>
        <tissue evidence="4">Seedling</tissue>
    </source>
</reference>
<evidence type="ECO:0000259" key="3">
    <source>
        <dbReference type="Pfam" id="PF24758"/>
    </source>
</evidence>
<organism evidence="4">
    <name type="scientific">Zea mays</name>
    <name type="common">Maize</name>
    <dbReference type="NCBI Taxonomy" id="4577"/>
    <lineage>
        <taxon>Eukaryota</taxon>
        <taxon>Viridiplantae</taxon>
        <taxon>Streptophyta</taxon>
        <taxon>Embryophyta</taxon>
        <taxon>Tracheophyta</taxon>
        <taxon>Spermatophyta</taxon>
        <taxon>Magnoliopsida</taxon>
        <taxon>Liliopsida</taxon>
        <taxon>Poales</taxon>
        <taxon>Poaceae</taxon>
        <taxon>PACMAD clade</taxon>
        <taxon>Panicoideae</taxon>
        <taxon>Andropogonodae</taxon>
        <taxon>Andropogoneae</taxon>
        <taxon>Tripsacinae</taxon>
        <taxon>Zea</taxon>
    </lineage>
</organism>
<dbReference type="InterPro" id="IPR055302">
    <property type="entry name" value="F-box_dom-containing"/>
</dbReference>
<dbReference type="Pfam" id="PF24758">
    <property type="entry name" value="LRR_At5g56370"/>
    <property type="match status" value="1"/>
</dbReference>